<feature type="coiled-coil region" evidence="1">
    <location>
        <begin position="134"/>
        <end position="168"/>
    </location>
</feature>
<dbReference type="Proteomes" id="UP001515500">
    <property type="component" value="Chromosome 10"/>
</dbReference>
<proteinExistence type="predicted"/>
<accession>A0AB40C0D1</accession>
<dbReference type="Pfam" id="PF03004">
    <property type="entry name" value="Transposase_24"/>
    <property type="match status" value="1"/>
</dbReference>
<name>A0AB40C0D1_DIOCR</name>
<dbReference type="GeneID" id="120270271"/>
<sequence length="197" mass="22484">MRNFFEINKRNAKKQNNAHTCGRKSFARIRKEIENETGKEPDRLTMWDATHKKKDGSYVNEEFRKKLEAAHDLQVSYTSSSANFEQNEINEMVFQKIYGAEHNGRVRGLGLGPTPSRYFSVISKFTSTSASTTDNNHKAELENVKLELAEMKDKYEKLSSDLADMKELFGGFMAERSLNDRMSKAPAEEVEDVASVD</sequence>
<dbReference type="RefSeq" id="XP_039133223.1">
    <property type="nucleotide sequence ID" value="XM_039277289.1"/>
</dbReference>
<keyword evidence="2" id="KW-1185">Reference proteome</keyword>
<dbReference type="AlphaFoldDB" id="A0AB40C0D1"/>
<dbReference type="PANTHER" id="PTHR33144">
    <property type="entry name" value="OS10G0409366 PROTEIN-RELATED"/>
    <property type="match status" value="1"/>
</dbReference>
<reference evidence="3" key="1">
    <citation type="submission" date="2025-08" db="UniProtKB">
        <authorList>
            <consortium name="RefSeq"/>
        </authorList>
    </citation>
    <scope>IDENTIFICATION</scope>
</reference>
<dbReference type="PANTHER" id="PTHR33144:SF45">
    <property type="entry name" value="TRANSPOSASE TNP1_EN_SPM-LIKE DOMAIN-CONTAINING PROTEIN"/>
    <property type="match status" value="1"/>
</dbReference>
<protein>
    <submittedName>
        <fullName evidence="3">Uncharacterized protein LOC120270271</fullName>
    </submittedName>
</protein>
<gene>
    <name evidence="3" type="primary">LOC120270271</name>
</gene>
<organism evidence="2 3">
    <name type="scientific">Dioscorea cayennensis subsp. rotundata</name>
    <name type="common">White Guinea yam</name>
    <name type="synonym">Dioscorea rotundata</name>
    <dbReference type="NCBI Taxonomy" id="55577"/>
    <lineage>
        <taxon>Eukaryota</taxon>
        <taxon>Viridiplantae</taxon>
        <taxon>Streptophyta</taxon>
        <taxon>Embryophyta</taxon>
        <taxon>Tracheophyta</taxon>
        <taxon>Spermatophyta</taxon>
        <taxon>Magnoliopsida</taxon>
        <taxon>Liliopsida</taxon>
        <taxon>Dioscoreales</taxon>
        <taxon>Dioscoreaceae</taxon>
        <taxon>Dioscorea</taxon>
    </lineage>
</organism>
<keyword evidence="1" id="KW-0175">Coiled coil</keyword>
<dbReference type="InterPro" id="IPR004252">
    <property type="entry name" value="Probable_transposase_24"/>
</dbReference>
<evidence type="ECO:0000256" key="1">
    <source>
        <dbReference type="SAM" id="Coils"/>
    </source>
</evidence>
<evidence type="ECO:0000313" key="3">
    <source>
        <dbReference type="RefSeq" id="XP_039133223.1"/>
    </source>
</evidence>
<evidence type="ECO:0000313" key="2">
    <source>
        <dbReference type="Proteomes" id="UP001515500"/>
    </source>
</evidence>